<accession>N6YGM8</accession>
<comment type="caution">
    <text evidence="2">The sequence shown here is derived from an EMBL/GenBank/DDBJ whole genome shotgun (WGS) entry which is preliminary data.</text>
</comment>
<dbReference type="RefSeq" id="WP_004332398.1">
    <property type="nucleotide sequence ID" value="NZ_AMXE01000001.1"/>
</dbReference>
<keyword evidence="3" id="KW-1185">Reference proteome</keyword>
<proteinExistence type="predicted"/>
<feature type="compositionally biased region" description="Basic and acidic residues" evidence="1">
    <location>
        <begin position="15"/>
        <end position="27"/>
    </location>
</feature>
<organism evidence="2 3">
    <name type="scientific">Thauera linaloolentis (strain DSM 12138 / JCM 21573 / CCUG 41526 / CIP 105981 / IAM 15112 / NBRC 102519 / 47Lol)</name>
    <dbReference type="NCBI Taxonomy" id="1123367"/>
    <lineage>
        <taxon>Bacteria</taxon>
        <taxon>Pseudomonadati</taxon>
        <taxon>Pseudomonadota</taxon>
        <taxon>Betaproteobacteria</taxon>
        <taxon>Rhodocyclales</taxon>
        <taxon>Zoogloeaceae</taxon>
        <taxon>Thauera</taxon>
    </lineage>
</organism>
<dbReference type="STRING" id="1123367.GCA_000621305_01751"/>
<evidence type="ECO:0000313" key="3">
    <source>
        <dbReference type="Proteomes" id="UP000013232"/>
    </source>
</evidence>
<gene>
    <name evidence="2" type="ORF">C666_00525</name>
</gene>
<name>N6YGM8_THAL4</name>
<evidence type="ECO:0000313" key="2">
    <source>
        <dbReference type="EMBL" id="ENO90665.1"/>
    </source>
</evidence>
<dbReference type="OrthoDB" id="9994412at2"/>
<reference evidence="2 3" key="1">
    <citation type="submission" date="2012-09" db="EMBL/GenBank/DDBJ databases">
        <title>Draft Genome Sequences of 6 Strains from Genus Thauera.</title>
        <authorList>
            <person name="Liu B."/>
            <person name="Shapleigh J.P."/>
            <person name="Frostegard A.H."/>
        </authorList>
    </citation>
    <scope>NUCLEOTIDE SEQUENCE [LARGE SCALE GENOMIC DNA]</scope>
    <source>
        <strain evidence="3">47Lol / DSM 12138</strain>
    </source>
</reference>
<dbReference type="EMBL" id="AMXE01000001">
    <property type="protein sequence ID" value="ENO90665.1"/>
    <property type="molecule type" value="Genomic_DNA"/>
</dbReference>
<dbReference type="AlphaFoldDB" id="N6YGM8"/>
<evidence type="ECO:0000256" key="1">
    <source>
        <dbReference type="SAM" id="MobiDB-lite"/>
    </source>
</evidence>
<sequence>MATITHEPVEQAVDELTRLSGDEESRRAASVRERALINGRSELNAAERRGRQAAHTEAALKMIEAKRFNDATVAELSGLSEEEVRRLRAQD</sequence>
<protein>
    <submittedName>
        <fullName evidence="2">Uncharacterized protein</fullName>
    </submittedName>
</protein>
<dbReference type="Proteomes" id="UP000013232">
    <property type="component" value="Unassembled WGS sequence"/>
</dbReference>
<feature type="region of interest" description="Disordered" evidence="1">
    <location>
        <begin position="1"/>
        <end position="27"/>
    </location>
</feature>